<dbReference type="InterPro" id="IPR027417">
    <property type="entry name" value="P-loop_NTPase"/>
</dbReference>
<feature type="domain" description="ABC transporter" evidence="3">
    <location>
        <begin position="17"/>
        <end position="153"/>
    </location>
</feature>
<accession>A0A0F9CGQ2</accession>
<dbReference type="InterPro" id="IPR003439">
    <property type="entry name" value="ABC_transporter-like_ATP-bd"/>
</dbReference>
<dbReference type="PANTHER" id="PTHR43204:SF1">
    <property type="entry name" value="ABC TRANSPORTER I FAMILY MEMBER 6, CHLOROPLASTIC"/>
    <property type="match status" value="1"/>
</dbReference>
<comment type="caution">
    <text evidence="4">The sequence shown here is derived from an EMBL/GenBank/DDBJ whole genome shotgun (WGS) entry which is preliminary data.</text>
</comment>
<evidence type="ECO:0000259" key="3">
    <source>
        <dbReference type="Pfam" id="PF00005"/>
    </source>
</evidence>
<proteinExistence type="predicted"/>
<keyword evidence="2" id="KW-0067">ATP-binding</keyword>
<organism evidence="4">
    <name type="scientific">marine sediment metagenome</name>
    <dbReference type="NCBI Taxonomy" id="412755"/>
    <lineage>
        <taxon>unclassified sequences</taxon>
        <taxon>metagenomes</taxon>
        <taxon>ecological metagenomes</taxon>
    </lineage>
</organism>
<protein>
    <recommendedName>
        <fullName evidence="3">ABC transporter domain-containing protein</fullName>
    </recommendedName>
</protein>
<dbReference type="GO" id="GO:0016887">
    <property type="term" value="F:ATP hydrolysis activity"/>
    <property type="evidence" value="ECO:0007669"/>
    <property type="project" value="InterPro"/>
</dbReference>
<name>A0A0F9CGQ2_9ZZZZ</name>
<evidence type="ECO:0000256" key="1">
    <source>
        <dbReference type="ARBA" id="ARBA00022741"/>
    </source>
</evidence>
<dbReference type="PANTHER" id="PTHR43204">
    <property type="entry name" value="ABC TRANSPORTER I FAMILY MEMBER 6, CHLOROPLASTIC"/>
    <property type="match status" value="1"/>
</dbReference>
<keyword evidence="1" id="KW-0547">Nucleotide-binding</keyword>
<dbReference type="EMBL" id="LAZR01046724">
    <property type="protein sequence ID" value="KKK95861.1"/>
    <property type="molecule type" value="Genomic_DNA"/>
</dbReference>
<dbReference type="GO" id="GO:0005524">
    <property type="term" value="F:ATP binding"/>
    <property type="evidence" value="ECO:0007669"/>
    <property type="project" value="UniProtKB-KW"/>
</dbReference>
<dbReference type="Gene3D" id="3.40.50.300">
    <property type="entry name" value="P-loop containing nucleotide triphosphate hydrolases"/>
    <property type="match status" value="1"/>
</dbReference>
<evidence type="ECO:0000313" key="4">
    <source>
        <dbReference type="EMBL" id="KKK95861.1"/>
    </source>
</evidence>
<reference evidence="4" key="1">
    <citation type="journal article" date="2015" name="Nature">
        <title>Complex archaea that bridge the gap between prokaryotes and eukaryotes.</title>
        <authorList>
            <person name="Spang A."/>
            <person name="Saw J.H."/>
            <person name="Jorgensen S.L."/>
            <person name="Zaremba-Niedzwiedzka K."/>
            <person name="Martijn J."/>
            <person name="Lind A.E."/>
            <person name="van Eijk R."/>
            <person name="Schleper C."/>
            <person name="Guy L."/>
            <person name="Ettema T.J."/>
        </authorList>
    </citation>
    <scope>NUCLEOTIDE SEQUENCE</scope>
</reference>
<dbReference type="Pfam" id="PF00005">
    <property type="entry name" value="ABC_tran"/>
    <property type="match status" value="1"/>
</dbReference>
<gene>
    <name evidence="4" type="ORF">LCGC14_2668580</name>
</gene>
<dbReference type="SUPFAM" id="SSF52540">
    <property type="entry name" value="P-loop containing nucleoside triphosphate hydrolases"/>
    <property type="match status" value="1"/>
</dbReference>
<evidence type="ECO:0000256" key="2">
    <source>
        <dbReference type="ARBA" id="ARBA00022840"/>
    </source>
</evidence>
<dbReference type="AlphaFoldDB" id="A0A0F9CGQ2"/>
<dbReference type="InterPro" id="IPR010230">
    <property type="entry name" value="FeS-cluster_ATPase_SufC"/>
</dbReference>
<sequence>MLEIKNLYVSREGKIILKGVNLRLERGKIHALMGPNGSGKTTLAYVLMGHPKYKITSGEILLNGEDLVKIRPDERAKKGLFLSFQQPIEVSGVTISNFLRQAYNSLNKDKLSLLEFRHLLEKKCKELGIDPKFLNRYLNEGFSGGEKKKAEILQHGQHRVLEEKTHERI</sequence>